<dbReference type="EMBL" id="VJZL01000001">
    <property type="protein sequence ID" value="TRX13403.1"/>
    <property type="molecule type" value="Genomic_DNA"/>
</dbReference>
<protein>
    <submittedName>
        <fullName evidence="3">Acyltransferase</fullName>
    </submittedName>
</protein>
<feature type="transmembrane region" description="Helical" evidence="1">
    <location>
        <begin position="110"/>
        <end position="129"/>
    </location>
</feature>
<dbReference type="GO" id="GO:0016747">
    <property type="term" value="F:acyltransferase activity, transferring groups other than amino-acyl groups"/>
    <property type="evidence" value="ECO:0007669"/>
    <property type="project" value="InterPro"/>
</dbReference>
<dbReference type="AlphaFoldDB" id="A0A553BZ19"/>
<feature type="transmembrane region" description="Helical" evidence="1">
    <location>
        <begin position="229"/>
        <end position="251"/>
    </location>
</feature>
<organism evidence="3 4">
    <name type="scientific">Flavobacterium gawalongense</name>
    <dbReference type="NCBI Taxonomy" id="2594432"/>
    <lineage>
        <taxon>Bacteria</taxon>
        <taxon>Pseudomonadati</taxon>
        <taxon>Bacteroidota</taxon>
        <taxon>Flavobacteriia</taxon>
        <taxon>Flavobacteriales</taxon>
        <taxon>Flavobacteriaceae</taxon>
        <taxon>Flavobacterium</taxon>
    </lineage>
</organism>
<keyword evidence="3" id="KW-0012">Acyltransferase</keyword>
<feature type="transmembrane region" description="Helical" evidence="1">
    <location>
        <begin position="190"/>
        <end position="209"/>
    </location>
</feature>
<dbReference type="InterPro" id="IPR052734">
    <property type="entry name" value="Nod_factor_acetyltransferase"/>
</dbReference>
<keyword evidence="1" id="KW-1133">Transmembrane helix</keyword>
<keyword evidence="1" id="KW-0472">Membrane</keyword>
<dbReference type="OrthoDB" id="9809782at2"/>
<dbReference type="Pfam" id="PF01757">
    <property type="entry name" value="Acyl_transf_3"/>
    <property type="match status" value="1"/>
</dbReference>
<name>A0A553BZ19_9FLAO</name>
<feature type="transmembrane region" description="Helical" evidence="1">
    <location>
        <begin position="134"/>
        <end position="154"/>
    </location>
</feature>
<evidence type="ECO:0000313" key="4">
    <source>
        <dbReference type="Proteomes" id="UP000318669"/>
    </source>
</evidence>
<dbReference type="RefSeq" id="WP_144064372.1">
    <property type="nucleotide sequence ID" value="NZ_VJZL01000001.1"/>
</dbReference>
<dbReference type="Proteomes" id="UP000318669">
    <property type="component" value="Unassembled WGS sequence"/>
</dbReference>
<evidence type="ECO:0000313" key="3">
    <source>
        <dbReference type="EMBL" id="TRX13403.1"/>
    </source>
</evidence>
<dbReference type="PANTHER" id="PTHR37312:SF1">
    <property type="entry name" value="MEMBRANE-BOUND ACYLTRANSFERASE YKRP-RELATED"/>
    <property type="match status" value="1"/>
</dbReference>
<feature type="transmembrane region" description="Helical" evidence="1">
    <location>
        <begin position="42"/>
        <end position="59"/>
    </location>
</feature>
<reference evidence="3 4" key="1">
    <citation type="submission" date="2019-07" db="EMBL/GenBank/DDBJ databases">
        <title>Novel species of Flavobacterium.</title>
        <authorList>
            <person name="Liu Q."/>
            <person name="Xin Y.-H."/>
        </authorList>
    </citation>
    <scope>NUCLEOTIDE SEQUENCE [LARGE SCALE GENOMIC DNA]</scope>
    <source>
        <strain evidence="3 4">GSR22</strain>
    </source>
</reference>
<keyword evidence="3" id="KW-0808">Transferase</keyword>
<feature type="transmembrane region" description="Helical" evidence="1">
    <location>
        <begin position="258"/>
        <end position="281"/>
    </location>
</feature>
<dbReference type="InterPro" id="IPR002656">
    <property type="entry name" value="Acyl_transf_3_dom"/>
</dbReference>
<feature type="transmembrane region" description="Helical" evidence="1">
    <location>
        <begin position="71"/>
        <end position="90"/>
    </location>
</feature>
<feature type="domain" description="Acyltransferase 3" evidence="2">
    <location>
        <begin position="6"/>
        <end position="311"/>
    </location>
</feature>
<evidence type="ECO:0000256" key="1">
    <source>
        <dbReference type="SAM" id="Phobius"/>
    </source>
</evidence>
<feature type="transmembrane region" description="Helical" evidence="1">
    <location>
        <begin position="293"/>
        <end position="314"/>
    </location>
</feature>
<feature type="transmembrane region" description="Helical" evidence="1">
    <location>
        <begin position="160"/>
        <end position="178"/>
    </location>
</feature>
<comment type="caution">
    <text evidence="3">The sequence shown here is derived from an EMBL/GenBank/DDBJ whole genome shotgun (WGS) entry which is preliminary data.</text>
</comment>
<dbReference type="PANTHER" id="PTHR37312">
    <property type="entry name" value="MEMBRANE-BOUND ACYLTRANSFERASE YKRP-RELATED"/>
    <property type="match status" value="1"/>
</dbReference>
<proteinExistence type="predicted"/>
<sequence>MKRDFNLDFLKGFLIILVVYGHIPFEFFSIEKSSLLSNIGSLIYFFHMPLFFTVSALFIKSSYDWLIKRASLILAPYLFWFFYGNRRIFIENTDVFFGKLFMGNWHSIESVLWFLPALFSLNVLVFLFYKGTGLFKSILFMGSLLTFVFANKIIVVHNLIPFGLDVALYIFLLTYFIRFTYENKNLIEKFNIPLLMIMTIISFLLLFQLEPIKTHTQWHSRVDLAQFSVPTTIVGYISFMILNISIFILFLKIKSNHMLAFIGTYSFPIFLMHLMILYRLPMLFKFDNLVSNLLFMVITFILSITVPIVVSRVLMRISDKFKYIGLVK</sequence>
<feature type="transmembrane region" description="Helical" evidence="1">
    <location>
        <begin position="12"/>
        <end position="30"/>
    </location>
</feature>
<gene>
    <name evidence="3" type="ORF">FNW11_00625</name>
</gene>
<evidence type="ECO:0000259" key="2">
    <source>
        <dbReference type="Pfam" id="PF01757"/>
    </source>
</evidence>
<accession>A0A553BZ19</accession>
<keyword evidence="1" id="KW-0812">Transmembrane</keyword>